<evidence type="ECO:0000313" key="1">
    <source>
        <dbReference type="EMBL" id="CAH6723722.1"/>
    </source>
</evidence>
<proteinExistence type="predicted"/>
<organism evidence="1 2">
    <name type="scientific">[Candida] jaroonii</name>
    <dbReference type="NCBI Taxonomy" id="467808"/>
    <lineage>
        <taxon>Eukaryota</taxon>
        <taxon>Fungi</taxon>
        <taxon>Dikarya</taxon>
        <taxon>Ascomycota</taxon>
        <taxon>Saccharomycotina</taxon>
        <taxon>Pichiomycetes</taxon>
        <taxon>Debaryomycetaceae</taxon>
        <taxon>Yamadazyma</taxon>
    </lineage>
</organism>
<dbReference type="Proteomes" id="UP001152531">
    <property type="component" value="Unassembled WGS sequence"/>
</dbReference>
<reference evidence="1" key="1">
    <citation type="submission" date="2022-06" db="EMBL/GenBank/DDBJ databases">
        <authorList>
            <person name="Legras J.-L."/>
            <person name="Devillers H."/>
            <person name="Grondin C."/>
        </authorList>
    </citation>
    <scope>NUCLEOTIDE SEQUENCE</scope>
    <source>
        <strain evidence="1">CLIB 1444</strain>
    </source>
</reference>
<sequence length="307" mass="33774">MTLPPTGVYTPLPTFFKADDDYSLDIDTQLKHADYIHQAGVSGVLIGGSNGEAVNLTKKERHSIVKAVRERVDDSFVILAGTVGQSISDVVTDISELKALGANYAVILVPGYFANLTNQQGLIDWFTAIADKSLLPIIIYNYPGVQNGIDLTFDSYITLSQHPNIVGCKLTHYNFPLYTLLGQSQQLKDNNFRVLAGVGQVFLPGLSVGVEGCIDGLSNVFPKCMVQIWNLYSQGKLEEAQKLQALVTKVNEMTAVLNLLGLKYAIKHILGVGEVHGRPPLNQPIDLKVWEKYLPDFNELWAIEKSL</sequence>
<protein>
    <submittedName>
        <fullName evidence="1">L-threo-3-deoxy-hexylosonate aldolase</fullName>
    </submittedName>
</protein>
<comment type="caution">
    <text evidence="1">The sequence shown here is derived from an EMBL/GenBank/DDBJ whole genome shotgun (WGS) entry which is preliminary data.</text>
</comment>
<gene>
    <name evidence="1" type="ORF">CLIB1444_19S00452</name>
</gene>
<name>A0ACA9YF57_9ASCO</name>
<accession>A0ACA9YF57</accession>
<dbReference type="EMBL" id="CALSDN010000019">
    <property type="protein sequence ID" value="CAH6723722.1"/>
    <property type="molecule type" value="Genomic_DNA"/>
</dbReference>
<keyword evidence="2" id="KW-1185">Reference proteome</keyword>
<evidence type="ECO:0000313" key="2">
    <source>
        <dbReference type="Proteomes" id="UP001152531"/>
    </source>
</evidence>